<evidence type="ECO:0000313" key="1">
    <source>
        <dbReference type="EMBL" id="KAJ5552623.1"/>
    </source>
</evidence>
<protein>
    <recommendedName>
        <fullName evidence="3">NAD(P)-binding domain-containing protein</fullName>
    </recommendedName>
</protein>
<dbReference type="AlphaFoldDB" id="A0AAD6D4U5"/>
<dbReference type="Proteomes" id="UP001220324">
    <property type="component" value="Unassembled WGS sequence"/>
</dbReference>
<organism evidence="1 2">
    <name type="scientific">Penicillium frequentans</name>
    <dbReference type="NCBI Taxonomy" id="3151616"/>
    <lineage>
        <taxon>Eukaryota</taxon>
        <taxon>Fungi</taxon>
        <taxon>Dikarya</taxon>
        <taxon>Ascomycota</taxon>
        <taxon>Pezizomycotina</taxon>
        <taxon>Eurotiomycetes</taxon>
        <taxon>Eurotiomycetidae</taxon>
        <taxon>Eurotiales</taxon>
        <taxon>Aspergillaceae</taxon>
        <taxon>Penicillium</taxon>
    </lineage>
</organism>
<name>A0AAD6D4U5_9EURO</name>
<keyword evidence="2" id="KW-1185">Reference proteome</keyword>
<reference evidence="1 2" key="1">
    <citation type="journal article" date="2023" name="IMA Fungus">
        <title>Comparative genomic study of the Penicillium genus elucidates a diverse pangenome and 15 lateral gene transfer events.</title>
        <authorList>
            <person name="Petersen C."/>
            <person name="Sorensen T."/>
            <person name="Nielsen M.R."/>
            <person name="Sondergaard T.E."/>
            <person name="Sorensen J.L."/>
            <person name="Fitzpatrick D.A."/>
            <person name="Frisvad J.C."/>
            <person name="Nielsen K.L."/>
        </authorList>
    </citation>
    <scope>NUCLEOTIDE SEQUENCE [LARGE SCALE GENOMIC DNA]</scope>
    <source>
        <strain evidence="1 2">IBT 35679</strain>
    </source>
</reference>
<evidence type="ECO:0008006" key="3">
    <source>
        <dbReference type="Google" id="ProtNLM"/>
    </source>
</evidence>
<proteinExistence type="predicted"/>
<dbReference type="EMBL" id="JAQIZZ010000002">
    <property type="protein sequence ID" value="KAJ5552623.1"/>
    <property type="molecule type" value="Genomic_DNA"/>
</dbReference>
<accession>A0AAD6D4U5</accession>
<evidence type="ECO:0000313" key="2">
    <source>
        <dbReference type="Proteomes" id="UP001220324"/>
    </source>
</evidence>
<sequence>MSTIAFFGPTGGCVNACLAHTLLNGNKVIALARTPSKLTTQLLEQPGLTTEILDTQLKIIQGDGMDIEAVMKTIIVSETGSEKSTQPTLVNMIISGMGGTGTMAFTRPSPCDKIPMRVPTLPHVVIPNPHVTEQFTMTFLEALGQIAERFDSFADYAAVAPRVMVISGTGIKEGLNDVPYLFKKMYDVLLPIPHEDKKQMERLLETERKQRQSLLVGGLIIVRPSFMEGDHKIAAPGVDDRYEKLKVGTEKKPAVGYMIPRAWVGRWMFEEVVKTGGGKWVGEGAILTA</sequence>
<comment type="caution">
    <text evidence="1">The sequence shown here is derived from an EMBL/GenBank/DDBJ whole genome shotgun (WGS) entry which is preliminary data.</text>
</comment>
<dbReference type="Gene3D" id="3.40.50.720">
    <property type="entry name" value="NAD(P)-binding Rossmann-like Domain"/>
    <property type="match status" value="1"/>
</dbReference>
<gene>
    <name evidence="1" type="ORF">N7494_002001</name>
</gene>